<sequence length="306" mass="33775">MIQICRAEDGETFQVNATLRDIERRGSLEGFLHQETGVDQDAILAYLSDGTRLRSDNVRELVGAHDQTIFVFNKYYLDFDLNDVLNELRAEPPFQPPIEDNISATPPFRPSQLAASYLHNAHAHLDHITHTLSTLHRQHQAIQIASSSLDLNVLAITDVFDGMAGTAGKDLERQAALLAGLEADLEIISRVRIHVEFMSPAVRKAIENGDRHRTLGDYVSNVKMKQVADTCARTHEDLRTHFADAEASVARLTRGTDIVRGAVANTQILEDAEVSGRRSQEAFERTSEIAGVLEGPSSDSDGLLQA</sequence>
<keyword evidence="2" id="KW-1185">Reference proteome</keyword>
<evidence type="ECO:0000313" key="2">
    <source>
        <dbReference type="Proteomes" id="UP000790709"/>
    </source>
</evidence>
<dbReference type="Proteomes" id="UP000790709">
    <property type="component" value="Unassembled WGS sequence"/>
</dbReference>
<evidence type="ECO:0000313" key="1">
    <source>
        <dbReference type="EMBL" id="KAH7925090.1"/>
    </source>
</evidence>
<name>A0ACB8BGZ9_9AGAM</name>
<protein>
    <submittedName>
        <fullName evidence="1">Uncharacterized protein</fullName>
    </submittedName>
</protein>
<dbReference type="EMBL" id="MU266409">
    <property type="protein sequence ID" value="KAH7925090.1"/>
    <property type="molecule type" value="Genomic_DNA"/>
</dbReference>
<organism evidence="1 2">
    <name type="scientific">Leucogyrophana mollusca</name>
    <dbReference type="NCBI Taxonomy" id="85980"/>
    <lineage>
        <taxon>Eukaryota</taxon>
        <taxon>Fungi</taxon>
        <taxon>Dikarya</taxon>
        <taxon>Basidiomycota</taxon>
        <taxon>Agaricomycotina</taxon>
        <taxon>Agaricomycetes</taxon>
        <taxon>Agaricomycetidae</taxon>
        <taxon>Boletales</taxon>
        <taxon>Boletales incertae sedis</taxon>
        <taxon>Leucogyrophana</taxon>
    </lineage>
</organism>
<accession>A0ACB8BGZ9</accession>
<proteinExistence type="predicted"/>
<reference evidence="1" key="1">
    <citation type="journal article" date="2021" name="New Phytol.">
        <title>Evolutionary innovations through gain and loss of genes in the ectomycorrhizal Boletales.</title>
        <authorList>
            <person name="Wu G."/>
            <person name="Miyauchi S."/>
            <person name="Morin E."/>
            <person name="Kuo A."/>
            <person name="Drula E."/>
            <person name="Varga T."/>
            <person name="Kohler A."/>
            <person name="Feng B."/>
            <person name="Cao Y."/>
            <person name="Lipzen A."/>
            <person name="Daum C."/>
            <person name="Hundley H."/>
            <person name="Pangilinan J."/>
            <person name="Johnson J."/>
            <person name="Barry K."/>
            <person name="LaButti K."/>
            <person name="Ng V."/>
            <person name="Ahrendt S."/>
            <person name="Min B."/>
            <person name="Choi I.G."/>
            <person name="Park H."/>
            <person name="Plett J.M."/>
            <person name="Magnuson J."/>
            <person name="Spatafora J.W."/>
            <person name="Nagy L.G."/>
            <person name="Henrissat B."/>
            <person name="Grigoriev I.V."/>
            <person name="Yang Z.L."/>
            <person name="Xu J."/>
            <person name="Martin F.M."/>
        </authorList>
    </citation>
    <scope>NUCLEOTIDE SEQUENCE</scope>
    <source>
        <strain evidence="1">KUC20120723A-06</strain>
    </source>
</reference>
<comment type="caution">
    <text evidence="1">The sequence shown here is derived from an EMBL/GenBank/DDBJ whole genome shotgun (WGS) entry which is preliminary data.</text>
</comment>
<gene>
    <name evidence="1" type="ORF">BV22DRAFT_461076</name>
</gene>